<proteinExistence type="predicted"/>
<dbReference type="GO" id="GO:0009190">
    <property type="term" value="P:cyclic nucleotide biosynthetic process"/>
    <property type="evidence" value="ECO:0007669"/>
    <property type="project" value="InterPro"/>
</dbReference>
<dbReference type="Gene3D" id="3.30.70.1230">
    <property type="entry name" value="Nucleotide cyclase"/>
    <property type="match status" value="1"/>
</dbReference>
<evidence type="ECO:0000313" key="5">
    <source>
        <dbReference type="EMBL" id="MPL77186.1"/>
    </source>
</evidence>
<feature type="transmembrane region" description="Helical" evidence="3">
    <location>
        <begin position="434"/>
        <end position="454"/>
    </location>
</feature>
<sequence length="769" mass="83841">MLDGNTMEADRLRLLALLSLELPALGIPSIAGRSSRLLEESRKVINQILSQKRGELVRAIGDNFLAVFDNCKDAVDAALDISSSLSLLSGILSVESGLLSPRMGIHVGDVAFYEKSIFGPTVDSAEILRSATSPGELCVSGEVLSLLRSSADIQALSLPDQAQSILPPGLKGFILTKTAVPKERPTGADKIPPAESPKSTDLNTDKTPSLEEIRKAILDEIRRRGRRLSVDEARSQFGWYGMEATEVIAFLADAGILTGKKRNTSGDKTRAADTGGAAKAPPEAGHAGTAGYAWTRSSSTMSSTGSDIAGEIGRSIESAVHAIVAEIERSVENKAKYQPHRKNGSRRRDSFDEYEGPLDKPFVSASDRPRTPGQGSRRQRTSPSKTLSAGAFERYRKEISAKAEKQKKGLAGSIISFAIINAALWYVNLNIATGFLWAPIVSAFWGFGVIESIFSAGRLGRQARETEALPDLDEAQTKELKEIHKARSSIGSHFFSTLSISAGLTAINMATGSADPWHLIPIGVLSVIFVIHLLSYVATGPRRAGQFFSKLGLRRNKKSLEEARRQREAKTTELGAYADLYQNAEESAAEIETALDAFAPEFKEEMRPQLKDYLGQVLLLAKTANELDGIIGDIPVEALKKDKAELRTKLEKASPAMRAEYEDSIKEVEAQEESFKALNEQRELIDLRLRSSVNQIQQLRLDLAKAKAADKEREASLPESLISSVRSRSEELSNYIEDLKKGHLEALADPFEELEKAQNDQTSLNKKPS</sequence>
<evidence type="ECO:0000259" key="4">
    <source>
        <dbReference type="PROSITE" id="PS50125"/>
    </source>
</evidence>
<gene>
    <name evidence="5" type="ORF">SDC9_23038</name>
</gene>
<dbReference type="PROSITE" id="PS50125">
    <property type="entry name" value="GUANYLATE_CYCLASE_2"/>
    <property type="match status" value="1"/>
</dbReference>
<feature type="transmembrane region" description="Helical" evidence="3">
    <location>
        <begin position="409"/>
        <end position="428"/>
    </location>
</feature>
<name>A0A644UDX2_9ZZZZ</name>
<keyword evidence="1" id="KW-0175">Coiled coil</keyword>
<evidence type="ECO:0000256" key="3">
    <source>
        <dbReference type="SAM" id="Phobius"/>
    </source>
</evidence>
<evidence type="ECO:0000256" key="1">
    <source>
        <dbReference type="SAM" id="Coils"/>
    </source>
</evidence>
<dbReference type="Pfam" id="PF00211">
    <property type="entry name" value="Guanylate_cyc"/>
    <property type="match status" value="1"/>
</dbReference>
<keyword evidence="3" id="KW-1133">Transmembrane helix</keyword>
<reference evidence="5" key="1">
    <citation type="submission" date="2019-08" db="EMBL/GenBank/DDBJ databases">
        <authorList>
            <person name="Kucharzyk K."/>
            <person name="Murdoch R.W."/>
            <person name="Higgins S."/>
            <person name="Loffler F."/>
        </authorList>
    </citation>
    <scope>NUCLEOTIDE SEQUENCE</scope>
</reference>
<dbReference type="Pfam" id="PF13239">
    <property type="entry name" value="2TM"/>
    <property type="match status" value="1"/>
</dbReference>
<protein>
    <recommendedName>
        <fullName evidence="4">Guanylate cyclase domain-containing protein</fullName>
    </recommendedName>
</protein>
<feature type="region of interest" description="Disordered" evidence="2">
    <location>
        <begin position="750"/>
        <end position="769"/>
    </location>
</feature>
<accession>A0A644UDX2</accession>
<feature type="transmembrane region" description="Helical" evidence="3">
    <location>
        <begin position="517"/>
        <end position="538"/>
    </location>
</feature>
<feature type="transmembrane region" description="Helical" evidence="3">
    <location>
        <begin position="490"/>
        <end position="511"/>
    </location>
</feature>
<feature type="region of interest" description="Disordered" evidence="2">
    <location>
        <begin position="182"/>
        <end position="206"/>
    </location>
</feature>
<feature type="compositionally biased region" description="Polar residues" evidence="2">
    <location>
        <begin position="197"/>
        <end position="206"/>
    </location>
</feature>
<evidence type="ECO:0000256" key="2">
    <source>
        <dbReference type="SAM" id="MobiDB-lite"/>
    </source>
</evidence>
<dbReference type="PANTHER" id="PTHR43081:SF1">
    <property type="entry name" value="ADENYLATE CYCLASE, TERMINAL-DIFFERENTIATION SPECIFIC"/>
    <property type="match status" value="1"/>
</dbReference>
<feature type="region of interest" description="Disordered" evidence="2">
    <location>
        <begin position="261"/>
        <end position="290"/>
    </location>
</feature>
<keyword evidence="3" id="KW-0472">Membrane</keyword>
<feature type="coiled-coil region" evidence="1">
    <location>
        <begin position="658"/>
        <end position="714"/>
    </location>
</feature>
<dbReference type="GO" id="GO:0035556">
    <property type="term" value="P:intracellular signal transduction"/>
    <property type="evidence" value="ECO:0007669"/>
    <property type="project" value="InterPro"/>
</dbReference>
<organism evidence="5">
    <name type="scientific">bioreactor metagenome</name>
    <dbReference type="NCBI Taxonomy" id="1076179"/>
    <lineage>
        <taxon>unclassified sequences</taxon>
        <taxon>metagenomes</taxon>
        <taxon>ecological metagenomes</taxon>
    </lineage>
</organism>
<feature type="compositionally biased region" description="Polar residues" evidence="2">
    <location>
        <begin position="759"/>
        <end position="769"/>
    </location>
</feature>
<dbReference type="AlphaFoldDB" id="A0A644UDX2"/>
<comment type="caution">
    <text evidence="5">The sequence shown here is derived from an EMBL/GenBank/DDBJ whole genome shotgun (WGS) entry which is preliminary data.</text>
</comment>
<dbReference type="SUPFAM" id="SSF55073">
    <property type="entry name" value="Nucleotide cyclase"/>
    <property type="match status" value="1"/>
</dbReference>
<feature type="compositionally biased region" description="Polar residues" evidence="2">
    <location>
        <begin position="373"/>
        <end position="387"/>
    </location>
</feature>
<dbReference type="PANTHER" id="PTHR43081">
    <property type="entry name" value="ADENYLATE CYCLASE, TERMINAL-DIFFERENTIATION SPECIFIC-RELATED"/>
    <property type="match status" value="1"/>
</dbReference>
<dbReference type="InterPro" id="IPR025698">
    <property type="entry name" value="2TM_dom"/>
</dbReference>
<dbReference type="InterPro" id="IPR050697">
    <property type="entry name" value="Adenylyl/Guanylyl_Cyclase_3/4"/>
</dbReference>
<dbReference type="InterPro" id="IPR001054">
    <property type="entry name" value="A/G_cyclase"/>
</dbReference>
<feature type="region of interest" description="Disordered" evidence="2">
    <location>
        <begin position="334"/>
        <end position="387"/>
    </location>
</feature>
<dbReference type="EMBL" id="VSSQ01000104">
    <property type="protein sequence ID" value="MPL77186.1"/>
    <property type="molecule type" value="Genomic_DNA"/>
</dbReference>
<dbReference type="InterPro" id="IPR029787">
    <property type="entry name" value="Nucleotide_cyclase"/>
</dbReference>
<keyword evidence="3" id="KW-0812">Transmembrane</keyword>
<feature type="domain" description="Guanylate cyclase" evidence="4">
    <location>
        <begin position="5"/>
        <end position="129"/>
    </location>
</feature>